<dbReference type="OrthoDB" id="22798at10239"/>
<reference evidence="1 2" key="1">
    <citation type="submission" date="2006-09" db="EMBL/GenBank/DDBJ databases">
        <title>Sequence and annotation of the 288-kb ATCV-1 virus that infects an endosymbiotic Chlorella strain of the heliozoon Acanthocystis turfacea.</title>
        <authorList>
            <person name="Fitzgerald L.A."/>
            <person name="Graves M.V."/>
            <person name="Li X."/>
            <person name="Pfitzner A.J.P."/>
            <person name="Hartigan J."/>
            <person name="Van Etten J.L."/>
        </authorList>
    </citation>
    <scope>NUCLEOTIDE SEQUENCE [LARGE SCALE GENOMIC DNA]</scope>
    <source>
        <strain evidence="1 2">ATCV-1</strain>
    </source>
</reference>
<dbReference type="EMBL" id="EF101928">
    <property type="protein sequence ID" value="ABT16377.1"/>
    <property type="molecule type" value="Genomic_DNA"/>
</dbReference>
<dbReference type="Proteomes" id="UP000202420">
    <property type="component" value="Segment"/>
</dbReference>
<proteinExistence type="predicted"/>
<evidence type="ECO:0000313" key="1">
    <source>
        <dbReference type="EMBL" id="ABT16377.1"/>
    </source>
</evidence>
<gene>
    <name evidence="1" type="primary">Z243L</name>
    <name evidence="1" type="ORF">ATCV1_Z243L</name>
</gene>
<keyword evidence="2" id="KW-1185">Reference proteome</keyword>
<dbReference type="KEGG" id="vg:5470275"/>
<evidence type="ECO:0000313" key="2">
    <source>
        <dbReference type="Proteomes" id="UP000202420"/>
    </source>
</evidence>
<sequence>MFFASINEAFGVDSLEKTADEVEKNRPKTMKTERVSVSRTKFPTEDMVGEDAKGDDDSYEIPNIIPEERKLSDLEVRRYISNMYTKGGLKKVWALLDPKIRKRILTMCNKTAKTARKWFDDILTSPEKLLIILAIIFVIILLLDSTSSKAEIPTQTFRPMEQVYYYPPQSMAPPSVGPELRW</sequence>
<organism evidence="1 2">
    <name type="scientific">Chlorovirus heliozoae</name>
    <dbReference type="NCBI Taxonomy" id="322019"/>
    <lineage>
        <taxon>Viruses</taxon>
        <taxon>Varidnaviria</taxon>
        <taxon>Bamfordvirae</taxon>
        <taxon>Nucleocytoviricota</taxon>
        <taxon>Megaviricetes</taxon>
        <taxon>Algavirales</taxon>
        <taxon>Phycodnaviridae</taxon>
        <taxon>Chlorovirus</taxon>
    </lineage>
</organism>
<accession>A7K8K3</accession>
<name>A7K8K3_9PHYC</name>
<dbReference type="GeneID" id="5470275"/>
<protein>
    <submittedName>
        <fullName evidence="1">Uncharacterized protein Z243L</fullName>
    </submittedName>
</protein>
<dbReference type="RefSeq" id="YP_001426724.1">
    <property type="nucleotide sequence ID" value="NC_008724.1"/>
</dbReference>